<evidence type="ECO:0000256" key="6">
    <source>
        <dbReference type="ARBA" id="ARBA00022833"/>
    </source>
</evidence>
<dbReference type="PANTHER" id="PTHR31937">
    <property type="entry name" value="TRANSMEMBRANE PROTEIN 163"/>
    <property type="match status" value="1"/>
</dbReference>
<dbReference type="InterPro" id="IPR026765">
    <property type="entry name" value="Tmem163"/>
</dbReference>
<sequence>MLRRRVRLLVATTITYNVVEAVVAITSGTLAGSVALIGFGLDSVIEVSSAAAVAWQFAGRDPERRERTALRVIAWSFFALAAYVTVESLRALFGAAEAGHSRVGIVLVALSVLVMPFLSWAQRRAGRELGSASAVADSKQTLLCTYLSVAVLAGLLLNATLGWWWADPAAGLVLAALAVREGRTALRGQTCCAPRVADDCCEH</sequence>
<evidence type="ECO:0000256" key="10">
    <source>
        <dbReference type="ARBA" id="ARBA00023329"/>
    </source>
</evidence>
<dbReference type="EMBL" id="BAAAQK010000012">
    <property type="protein sequence ID" value="GAA1855322.1"/>
    <property type="molecule type" value="Genomic_DNA"/>
</dbReference>
<keyword evidence="4 11" id="KW-0812">Transmembrane</keyword>
<evidence type="ECO:0000256" key="2">
    <source>
        <dbReference type="ARBA" id="ARBA00004644"/>
    </source>
</evidence>
<evidence type="ECO:0000256" key="9">
    <source>
        <dbReference type="ARBA" id="ARBA00023136"/>
    </source>
</evidence>
<dbReference type="PANTHER" id="PTHR31937:SF2">
    <property type="entry name" value="TRANSMEMBRANE PROTEIN 163"/>
    <property type="match status" value="1"/>
</dbReference>
<evidence type="ECO:0000313" key="13">
    <source>
        <dbReference type="EMBL" id="GAA1855322.1"/>
    </source>
</evidence>
<accession>A0ABN2N6L6</accession>
<keyword evidence="6" id="KW-0862">Zinc</keyword>
<evidence type="ECO:0000256" key="1">
    <source>
        <dbReference type="ARBA" id="ARBA00004146"/>
    </source>
</evidence>
<comment type="caution">
    <text evidence="13">The sequence shown here is derived from an EMBL/GenBank/DDBJ whole genome shotgun (WGS) entry which is preliminary data.</text>
</comment>
<proteinExistence type="inferred from homology"/>
<gene>
    <name evidence="13" type="ORF">GCM10009836_39230</name>
</gene>
<comment type="subcellular location">
    <subcellularLocation>
        <location evidence="2">Cytoplasmic vesicle</location>
        <location evidence="2">Secretory vesicle</location>
        <location evidence="2">Synaptic vesicle membrane</location>
        <topology evidence="2">Multi-pass membrane protein</topology>
    </subcellularLocation>
    <subcellularLocation>
        <location evidence="1">Early endosome membrane</location>
    </subcellularLocation>
</comment>
<evidence type="ECO:0000256" key="7">
    <source>
        <dbReference type="ARBA" id="ARBA00022989"/>
    </source>
</evidence>
<evidence type="ECO:0000256" key="11">
    <source>
        <dbReference type="SAM" id="Phobius"/>
    </source>
</evidence>
<feature type="transmembrane region" description="Helical" evidence="11">
    <location>
        <begin position="101"/>
        <end position="121"/>
    </location>
</feature>
<keyword evidence="14" id="KW-1185">Reference proteome</keyword>
<evidence type="ECO:0000256" key="5">
    <source>
        <dbReference type="ARBA" id="ARBA00022753"/>
    </source>
</evidence>
<feature type="domain" description="Cation efflux protein transmembrane" evidence="12">
    <location>
        <begin position="14"/>
        <end position="184"/>
    </location>
</feature>
<dbReference type="Gene3D" id="1.20.1510.10">
    <property type="entry name" value="Cation efflux protein transmembrane domain"/>
    <property type="match status" value="1"/>
</dbReference>
<evidence type="ECO:0000259" key="12">
    <source>
        <dbReference type="Pfam" id="PF01545"/>
    </source>
</evidence>
<keyword evidence="7 11" id="KW-1133">Transmembrane helix</keyword>
<dbReference type="SUPFAM" id="SSF161111">
    <property type="entry name" value="Cation efflux protein transmembrane domain-like"/>
    <property type="match status" value="1"/>
</dbReference>
<dbReference type="Proteomes" id="UP001500449">
    <property type="component" value="Unassembled WGS sequence"/>
</dbReference>
<dbReference type="InterPro" id="IPR058533">
    <property type="entry name" value="Cation_efflux_TM"/>
</dbReference>
<feature type="transmembrane region" description="Helical" evidence="11">
    <location>
        <begin position="142"/>
        <end position="166"/>
    </location>
</feature>
<evidence type="ECO:0000256" key="3">
    <source>
        <dbReference type="ARBA" id="ARBA00008731"/>
    </source>
</evidence>
<keyword evidence="9 11" id="KW-0472">Membrane</keyword>
<protein>
    <submittedName>
        <fullName evidence="13">Cation transporter</fullName>
    </submittedName>
</protein>
<keyword evidence="8" id="KW-0770">Synapse</keyword>
<comment type="similarity">
    <text evidence="3">Belongs to the TMEM163 family.</text>
</comment>
<feature type="transmembrane region" description="Helical" evidence="11">
    <location>
        <begin position="69"/>
        <end position="86"/>
    </location>
</feature>
<dbReference type="Pfam" id="PF01545">
    <property type="entry name" value="Cation_efflux"/>
    <property type="match status" value="1"/>
</dbReference>
<keyword evidence="5" id="KW-0967">Endosome</keyword>
<reference evidence="13 14" key="1">
    <citation type="journal article" date="2019" name="Int. J. Syst. Evol. Microbiol.">
        <title>The Global Catalogue of Microorganisms (GCM) 10K type strain sequencing project: providing services to taxonomists for standard genome sequencing and annotation.</title>
        <authorList>
            <consortium name="The Broad Institute Genomics Platform"/>
            <consortium name="The Broad Institute Genome Sequencing Center for Infectious Disease"/>
            <person name="Wu L."/>
            <person name="Ma J."/>
        </authorList>
    </citation>
    <scope>NUCLEOTIDE SEQUENCE [LARGE SCALE GENOMIC DNA]</scope>
    <source>
        <strain evidence="13 14">JCM 16009</strain>
    </source>
</reference>
<keyword evidence="10" id="KW-0968">Cytoplasmic vesicle</keyword>
<evidence type="ECO:0000313" key="14">
    <source>
        <dbReference type="Proteomes" id="UP001500449"/>
    </source>
</evidence>
<name>A0ABN2N6L6_9PSEU</name>
<evidence type="ECO:0000256" key="8">
    <source>
        <dbReference type="ARBA" id="ARBA00023018"/>
    </source>
</evidence>
<dbReference type="InterPro" id="IPR027469">
    <property type="entry name" value="Cation_efflux_TMD_sf"/>
</dbReference>
<organism evidence="13 14">
    <name type="scientific">Pseudonocardia ailaonensis</name>
    <dbReference type="NCBI Taxonomy" id="367279"/>
    <lineage>
        <taxon>Bacteria</taxon>
        <taxon>Bacillati</taxon>
        <taxon>Actinomycetota</taxon>
        <taxon>Actinomycetes</taxon>
        <taxon>Pseudonocardiales</taxon>
        <taxon>Pseudonocardiaceae</taxon>
        <taxon>Pseudonocardia</taxon>
    </lineage>
</organism>
<evidence type="ECO:0000256" key="4">
    <source>
        <dbReference type="ARBA" id="ARBA00022692"/>
    </source>
</evidence>